<name>A0A8H4KI84_9HYPO</name>
<dbReference type="GO" id="GO:0005783">
    <property type="term" value="C:endoplasmic reticulum"/>
    <property type="evidence" value="ECO:0007669"/>
    <property type="project" value="TreeGrafter"/>
</dbReference>
<reference evidence="7 8" key="1">
    <citation type="submission" date="2020-01" db="EMBL/GenBank/DDBJ databases">
        <title>Identification and distribution of gene clusters putatively required for synthesis of sphingolipid metabolism inhibitors in phylogenetically diverse species of the filamentous fungus Fusarium.</title>
        <authorList>
            <person name="Kim H.-S."/>
            <person name="Busman M."/>
            <person name="Brown D.W."/>
            <person name="Divon H."/>
            <person name="Uhlig S."/>
            <person name="Proctor R.H."/>
        </authorList>
    </citation>
    <scope>NUCLEOTIDE SEQUENCE [LARGE SCALE GENOMIC DNA]</scope>
    <source>
        <strain evidence="7 8">NRRL 20459</strain>
    </source>
</reference>
<dbReference type="GO" id="GO:0031418">
    <property type="term" value="F:L-ascorbic acid binding"/>
    <property type="evidence" value="ECO:0007669"/>
    <property type="project" value="InterPro"/>
</dbReference>
<dbReference type="GO" id="GO:0005506">
    <property type="term" value="F:iron ion binding"/>
    <property type="evidence" value="ECO:0007669"/>
    <property type="project" value="InterPro"/>
</dbReference>
<evidence type="ECO:0000259" key="6">
    <source>
        <dbReference type="PROSITE" id="PS51471"/>
    </source>
</evidence>
<dbReference type="PANTHER" id="PTHR10869">
    <property type="entry name" value="PROLYL 4-HYDROXYLASE ALPHA SUBUNIT"/>
    <property type="match status" value="1"/>
</dbReference>
<feature type="domain" description="Fe2OG dioxygenase" evidence="6">
    <location>
        <begin position="74"/>
        <end position="195"/>
    </location>
</feature>
<keyword evidence="5" id="KW-0408">Iron</keyword>
<sequence>MHISGFMSNREIEHVIKVSEGKWETSKIYPNGEAYVDTNIRISEMAPVPRKDPITKGIARRAKKLQGWRGNSTFIEGMKAQRYGVNGFFAWHEDYDGRMDLGNRVTTFMVYLNDDFTGGGTNFPLLKRPDDPKWCDIIECEDEEYPGVTFKPIKGAAVFWENMYPNGSFHPDVRHASLPVNSGQKLGLNIFAWDKKWSKPQ</sequence>
<evidence type="ECO:0000313" key="7">
    <source>
        <dbReference type="EMBL" id="KAF4450188.1"/>
    </source>
</evidence>
<dbReference type="GO" id="GO:0004656">
    <property type="term" value="F:procollagen-proline 4-dioxygenase activity"/>
    <property type="evidence" value="ECO:0007669"/>
    <property type="project" value="TreeGrafter"/>
</dbReference>
<dbReference type="InterPro" id="IPR006620">
    <property type="entry name" value="Pro_4_hyd_alph"/>
</dbReference>
<protein>
    <submittedName>
        <fullName evidence="7">Prolyl 4-hydroxylase alpha subunit</fullName>
    </submittedName>
</protein>
<evidence type="ECO:0000256" key="1">
    <source>
        <dbReference type="ARBA" id="ARBA00001961"/>
    </source>
</evidence>
<evidence type="ECO:0000256" key="2">
    <source>
        <dbReference type="ARBA" id="ARBA00022723"/>
    </source>
</evidence>
<dbReference type="SMART" id="SM00702">
    <property type="entry name" value="P4Hc"/>
    <property type="match status" value="1"/>
</dbReference>
<keyword evidence="8" id="KW-1185">Reference proteome</keyword>
<dbReference type="Proteomes" id="UP000554235">
    <property type="component" value="Unassembled WGS sequence"/>
</dbReference>
<dbReference type="InterPro" id="IPR044862">
    <property type="entry name" value="Pro_4_hyd_alph_FE2OG_OXY"/>
</dbReference>
<keyword evidence="3" id="KW-0223">Dioxygenase</keyword>
<gene>
    <name evidence="7" type="ORF">FALBO_16522</name>
</gene>
<dbReference type="InterPro" id="IPR005123">
    <property type="entry name" value="Oxoglu/Fe-dep_dioxygenase_dom"/>
</dbReference>
<dbReference type="PANTHER" id="PTHR10869:SF246">
    <property type="entry name" value="TRANSMEMBRANE PROLYL 4-HYDROXYLASE"/>
    <property type="match status" value="1"/>
</dbReference>
<organism evidence="7 8">
    <name type="scientific">Fusarium albosuccineum</name>
    <dbReference type="NCBI Taxonomy" id="1237068"/>
    <lineage>
        <taxon>Eukaryota</taxon>
        <taxon>Fungi</taxon>
        <taxon>Dikarya</taxon>
        <taxon>Ascomycota</taxon>
        <taxon>Pezizomycotina</taxon>
        <taxon>Sordariomycetes</taxon>
        <taxon>Hypocreomycetidae</taxon>
        <taxon>Hypocreales</taxon>
        <taxon>Nectriaceae</taxon>
        <taxon>Fusarium</taxon>
        <taxon>Fusarium decemcellulare species complex</taxon>
    </lineage>
</organism>
<comment type="caution">
    <text evidence="7">The sequence shown here is derived from an EMBL/GenBank/DDBJ whole genome shotgun (WGS) entry which is preliminary data.</text>
</comment>
<dbReference type="EMBL" id="JAADYS010003147">
    <property type="protein sequence ID" value="KAF4450188.1"/>
    <property type="molecule type" value="Genomic_DNA"/>
</dbReference>
<evidence type="ECO:0000256" key="4">
    <source>
        <dbReference type="ARBA" id="ARBA00023002"/>
    </source>
</evidence>
<accession>A0A8H4KI84</accession>
<keyword evidence="4" id="KW-0560">Oxidoreductase</keyword>
<evidence type="ECO:0000256" key="3">
    <source>
        <dbReference type="ARBA" id="ARBA00022964"/>
    </source>
</evidence>
<keyword evidence="2" id="KW-0479">Metal-binding</keyword>
<comment type="cofactor">
    <cofactor evidence="1">
        <name>L-ascorbate</name>
        <dbReference type="ChEBI" id="CHEBI:38290"/>
    </cofactor>
</comment>
<evidence type="ECO:0000256" key="5">
    <source>
        <dbReference type="ARBA" id="ARBA00023004"/>
    </source>
</evidence>
<proteinExistence type="predicted"/>
<dbReference type="Gene3D" id="2.60.120.620">
    <property type="entry name" value="q2cbj1_9rhob like domain"/>
    <property type="match status" value="1"/>
</dbReference>
<evidence type="ECO:0000313" key="8">
    <source>
        <dbReference type="Proteomes" id="UP000554235"/>
    </source>
</evidence>
<dbReference type="OrthoDB" id="420380at2759"/>
<dbReference type="InterPro" id="IPR045054">
    <property type="entry name" value="P4HA-like"/>
</dbReference>
<dbReference type="AlphaFoldDB" id="A0A8H4KI84"/>
<dbReference type="PROSITE" id="PS51471">
    <property type="entry name" value="FE2OG_OXY"/>
    <property type="match status" value="1"/>
</dbReference>
<dbReference type="Pfam" id="PF13640">
    <property type="entry name" value="2OG-FeII_Oxy_3"/>
    <property type="match status" value="1"/>
</dbReference>